<proteinExistence type="predicted"/>
<gene>
    <name evidence="4" type="ORF">I3842_15G103800</name>
</gene>
<evidence type="ECO:0000259" key="3">
    <source>
        <dbReference type="Pfam" id="PF23282"/>
    </source>
</evidence>
<evidence type="ECO:0000259" key="2">
    <source>
        <dbReference type="Pfam" id="PF00931"/>
    </source>
</evidence>
<protein>
    <submittedName>
        <fullName evidence="4">Uncharacterized protein</fullName>
    </submittedName>
</protein>
<sequence>MVIYYCHFVMDKKKKKKPIFNMKSSLCVYYSENSKLLKFLIFYIDRNESEFIQDIIKWVDSIMVNRTFLNVARYLVRIESRVRDIYQHLSMGRNDIICMVGIFETGGIGKTTIAKENYNRISYQFEGSCFLSKVGGLIQLQKTLLYEIFGISLDFHDIDRRINVIRHRLFSKRVLLILDDVDELVELETLPRALDWFGLGTRIIITARDQHLLNISKVDSKYKLKILANDEALKHFSLHAFEKDEPLDEYHVELSKQVLQYAQGLPLALTVLGSTLKDQSIHQWKSVLNRYKQIPDINIQSVLRSYDSLEDNEKDMFLDIACFFKVGTLADVIKIFDNCGFSLDYDI</sequence>
<dbReference type="Proteomes" id="UP000811246">
    <property type="component" value="Chromosome 15"/>
</dbReference>
<evidence type="ECO:0000313" key="5">
    <source>
        <dbReference type="Proteomes" id="UP000811246"/>
    </source>
</evidence>
<dbReference type="GO" id="GO:0043531">
    <property type="term" value="F:ADP binding"/>
    <property type="evidence" value="ECO:0007669"/>
    <property type="project" value="InterPro"/>
</dbReference>
<feature type="domain" description="Disease resistance protein Roq1-like winged-helix" evidence="3">
    <location>
        <begin position="310"/>
        <end position="343"/>
    </location>
</feature>
<dbReference type="Pfam" id="PF23282">
    <property type="entry name" value="WHD_ROQ1"/>
    <property type="match status" value="1"/>
</dbReference>
<dbReference type="InterPro" id="IPR044974">
    <property type="entry name" value="Disease_R_plants"/>
</dbReference>
<comment type="caution">
    <text evidence="4">The sequence shown here is derived from an EMBL/GenBank/DDBJ whole genome shotgun (WGS) entry which is preliminary data.</text>
</comment>
<dbReference type="PANTHER" id="PTHR11017:SF570">
    <property type="entry name" value="DISEASE RESISTANCE PROTEIN (TIR-NBS CLASS)-RELATED"/>
    <property type="match status" value="1"/>
</dbReference>
<accession>A0A922AAR4</accession>
<dbReference type="AlphaFoldDB" id="A0A922AAR4"/>
<evidence type="ECO:0000256" key="1">
    <source>
        <dbReference type="ARBA" id="ARBA00022737"/>
    </source>
</evidence>
<name>A0A922AAR4_CARIL</name>
<dbReference type="GO" id="GO:0006952">
    <property type="term" value="P:defense response"/>
    <property type="evidence" value="ECO:0007669"/>
    <property type="project" value="InterPro"/>
</dbReference>
<dbReference type="EMBL" id="CM031839">
    <property type="protein sequence ID" value="KAG6675466.1"/>
    <property type="molecule type" value="Genomic_DNA"/>
</dbReference>
<organism evidence="4 5">
    <name type="scientific">Carya illinoinensis</name>
    <name type="common">Pecan</name>
    <dbReference type="NCBI Taxonomy" id="32201"/>
    <lineage>
        <taxon>Eukaryota</taxon>
        <taxon>Viridiplantae</taxon>
        <taxon>Streptophyta</taxon>
        <taxon>Embryophyta</taxon>
        <taxon>Tracheophyta</taxon>
        <taxon>Spermatophyta</taxon>
        <taxon>Magnoliopsida</taxon>
        <taxon>eudicotyledons</taxon>
        <taxon>Gunneridae</taxon>
        <taxon>Pentapetalae</taxon>
        <taxon>rosids</taxon>
        <taxon>fabids</taxon>
        <taxon>Fagales</taxon>
        <taxon>Juglandaceae</taxon>
        <taxon>Carya</taxon>
    </lineage>
</organism>
<dbReference type="PANTHER" id="PTHR11017">
    <property type="entry name" value="LEUCINE-RICH REPEAT-CONTAINING PROTEIN"/>
    <property type="match status" value="1"/>
</dbReference>
<dbReference type="InterPro" id="IPR002182">
    <property type="entry name" value="NB-ARC"/>
</dbReference>
<evidence type="ECO:0000313" key="4">
    <source>
        <dbReference type="EMBL" id="KAG6675466.1"/>
    </source>
</evidence>
<keyword evidence="1" id="KW-0677">Repeat</keyword>
<feature type="domain" description="NB-ARC" evidence="2">
    <location>
        <begin position="79"/>
        <end position="244"/>
    </location>
</feature>
<reference evidence="4" key="1">
    <citation type="submission" date="2021-01" db="EMBL/GenBank/DDBJ databases">
        <authorList>
            <person name="Lovell J.T."/>
            <person name="Bentley N."/>
            <person name="Bhattarai G."/>
            <person name="Jenkins J.W."/>
            <person name="Sreedasyam A."/>
            <person name="Alarcon Y."/>
            <person name="Bock C."/>
            <person name="Boston L."/>
            <person name="Carlson J."/>
            <person name="Cervantes K."/>
            <person name="Clermont K."/>
            <person name="Krom N."/>
            <person name="Kubenka K."/>
            <person name="Mamidi S."/>
            <person name="Mattison C."/>
            <person name="Monteros M."/>
            <person name="Pisani C."/>
            <person name="Plott C."/>
            <person name="Rajasekar S."/>
            <person name="Rhein H.S."/>
            <person name="Rohla C."/>
            <person name="Song M."/>
            <person name="Hilaire R.S."/>
            <person name="Shu S."/>
            <person name="Wells L."/>
            <person name="Wang X."/>
            <person name="Webber J."/>
            <person name="Heerema R.J."/>
            <person name="Klein P."/>
            <person name="Conner P."/>
            <person name="Grauke L."/>
            <person name="Grimwood J."/>
            <person name="Schmutz J."/>
            <person name="Randall J.J."/>
        </authorList>
    </citation>
    <scope>NUCLEOTIDE SEQUENCE</scope>
    <source>
        <tissue evidence="4">Leaf</tissue>
    </source>
</reference>
<dbReference type="InterPro" id="IPR058192">
    <property type="entry name" value="WHD_ROQ1-like"/>
</dbReference>
<dbReference type="Pfam" id="PF00931">
    <property type="entry name" value="NB-ARC"/>
    <property type="match status" value="1"/>
</dbReference>